<gene>
    <name evidence="1" type="ORF">QQ055_00270</name>
</gene>
<comment type="caution">
    <text evidence="1">The sequence shown here is derived from an EMBL/GenBank/DDBJ whole genome shotgun (WGS) entry which is preliminary data.</text>
</comment>
<dbReference type="RefSeq" id="WP_286004032.1">
    <property type="nucleotide sequence ID" value="NZ_JASVEJ010000001.1"/>
</dbReference>
<proteinExistence type="predicted"/>
<name>A0ABT7LV52_9CYAN</name>
<dbReference type="EMBL" id="JASVEJ010000001">
    <property type="protein sequence ID" value="MDL5055923.1"/>
    <property type="molecule type" value="Genomic_DNA"/>
</dbReference>
<accession>A0ABT7LV52</accession>
<protein>
    <submittedName>
        <fullName evidence="1">Uncharacterized protein</fullName>
    </submittedName>
</protein>
<organism evidence="1 2">
    <name type="scientific">Geitlerinema calcuttense NRMC-F 0142</name>
    <dbReference type="NCBI Taxonomy" id="2922238"/>
    <lineage>
        <taxon>Bacteria</taxon>
        <taxon>Bacillati</taxon>
        <taxon>Cyanobacteriota</taxon>
        <taxon>Cyanophyceae</taxon>
        <taxon>Geitlerinematales</taxon>
        <taxon>Geitlerinemataceae</taxon>
        <taxon>Geitlerinema</taxon>
    </lineage>
</organism>
<keyword evidence="2" id="KW-1185">Reference proteome</keyword>
<dbReference type="Proteomes" id="UP001230986">
    <property type="component" value="Unassembled WGS sequence"/>
</dbReference>
<sequence>MRRTYDLTKQTIDVINGHGSAIAEEFGCDPSYISQILGKTETDPFAKFLWLYRSAIKAGCDVNHWLNELHRVKAQYESKMNLCHKKEMALSVIETAEVNHAVLTDKPLNEQLKEAGDAVEQAERVKQAILEQMNRDSSEVPTSRKFGRAAVLVHRAGK</sequence>
<evidence type="ECO:0000313" key="1">
    <source>
        <dbReference type="EMBL" id="MDL5055923.1"/>
    </source>
</evidence>
<reference evidence="1 2" key="1">
    <citation type="submission" date="2023-06" db="EMBL/GenBank/DDBJ databases">
        <title>Whole genome sequence of Oscillatoria calcuttensis NRMC-F 0142.</title>
        <authorList>
            <person name="Shakena Fathima T."/>
            <person name="Muralitharan G."/>
            <person name="Thajuddin N."/>
        </authorList>
    </citation>
    <scope>NUCLEOTIDE SEQUENCE [LARGE SCALE GENOMIC DNA]</scope>
    <source>
        <strain evidence="1 2">NRMC-F 0142</strain>
    </source>
</reference>
<evidence type="ECO:0000313" key="2">
    <source>
        <dbReference type="Proteomes" id="UP001230986"/>
    </source>
</evidence>